<evidence type="ECO:0000313" key="3">
    <source>
        <dbReference type="EMBL" id="KAL3790802.1"/>
    </source>
</evidence>
<feature type="compositionally biased region" description="Basic and acidic residues" evidence="1">
    <location>
        <begin position="159"/>
        <end position="194"/>
    </location>
</feature>
<evidence type="ECO:0000256" key="2">
    <source>
        <dbReference type="SAM" id="Phobius"/>
    </source>
</evidence>
<feature type="transmembrane region" description="Helical" evidence="2">
    <location>
        <begin position="92"/>
        <end position="114"/>
    </location>
</feature>
<proteinExistence type="predicted"/>
<keyword evidence="4" id="KW-1185">Reference proteome</keyword>
<organism evidence="3 4">
    <name type="scientific">Cyclotella cryptica</name>
    <dbReference type="NCBI Taxonomy" id="29204"/>
    <lineage>
        <taxon>Eukaryota</taxon>
        <taxon>Sar</taxon>
        <taxon>Stramenopiles</taxon>
        <taxon>Ochrophyta</taxon>
        <taxon>Bacillariophyta</taxon>
        <taxon>Coscinodiscophyceae</taxon>
        <taxon>Thalassiosirophycidae</taxon>
        <taxon>Stephanodiscales</taxon>
        <taxon>Stephanodiscaceae</taxon>
        <taxon>Cyclotella</taxon>
    </lineage>
</organism>
<dbReference type="Proteomes" id="UP001516023">
    <property type="component" value="Unassembled WGS sequence"/>
</dbReference>
<accession>A0ABD3PSG7</accession>
<evidence type="ECO:0000256" key="1">
    <source>
        <dbReference type="SAM" id="MobiDB-lite"/>
    </source>
</evidence>
<gene>
    <name evidence="3" type="ORF">HJC23_004703</name>
</gene>
<evidence type="ECO:0008006" key="5">
    <source>
        <dbReference type="Google" id="ProtNLM"/>
    </source>
</evidence>
<feature type="transmembrane region" description="Helical" evidence="2">
    <location>
        <begin position="61"/>
        <end position="80"/>
    </location>
</feature>
<reference evidence="3 4" key="1">
    <citation type="journal article" date="2020" name="G3 (Bethesda)">
        <title>Improved Reference Genome for Cyclotella cryptica CCMP332, a Model for Cell Wall Morphogenesis, Salinity Adaptation, and Lipid Production in Diatoms (Bacillariophyta).</title>
        <authorList>
            <person name="Roberts W.R."/>
            <person name="Downey K.M."/>
            <person name="Ruck E.C."/>
            <person name="Traller J.C."/>
            <person name="Alverson A.J."/>
        </authorList>
    </citation>
    <scope>NUCLEOTIDE SEQUENCE [LARGE SCALE GENOMIC DNA]</scope>
    <source>
        <strain evidence="3 4">CCMP332</strain>
    </source>
</reference>
<feature type="transmembrane region" description="Helical" evidence="2">
    <location>
        <begin position="377"/>
        <end position="399"/>
    </location>
</feature>
<keyword evidence="2" id="KW-1133">Transmembrane helix</keyword>
<feature type="transmembrane region" description="Helical" evidence="2">
    <location>
        <begin position="330"/>
        <end position="356"/>
    </location>
</feature>
<keyword evidence="2" id="KW-0812">Transmembrane</keyword>
<dbReference type="PANTHER" id="PTHR33876">
    <property type="entry name" value="UNNAMED PRODUCT"/>
    <property type="match status" value="1"/>
</dbReference>
<dbReference type="InterPro" id="IPR052776">
    <property type="entry name" value="Chloro_ReproSupport/MetalTrans"/>
</dbReference>
<name>A0ABD3PSG7_9STRA</name>
<sequence>MSVARLISTGVIMGIVHVLTGPDHLAALMTLSGTDVRCGNNVYHALSESQKCEAFFLGVRWGIGHSMGLILTGGVLIFLQERTSRYWLGTDNWIATLSEGFVGIFMLIVGAYGMMKALRNKEHIDSPLLWNERGNAVVQIGKFSNHVGTQSKDSNLDVDDSHNEPSRSQRERDCFSVDEDNRKRSVHDVQEKNLRSAGDGASKIPQSLSENIIAHLSDNYSSCSTRQYYGSMMHDLHRLHVEDCNDSTICTKPELFLSVSNCPANESPIEKPRNAHPFYAPSFRSSGLSKCFSCTPAALALLSGIVHGVAGPGGVLGVIPAVQLHDTKLAIIYLGTFCVTSSLVMGGFAAFYRIICECLVQRASCERDDANYSLSRVFFVEFGSACLSIVVGIVWLALLGSGKLDDVFP</sequence>
<evidence type="ECO:0000313" key="4">
    <source>
        <dbReference type="Proteomes" id="UP001516023"/>
    </source>
</evidence>
<feature type="region of interest" description="Disordered" evidence="1">
    <location>
        <begin position="148"/>
        <end position="202"/>
    </location>
</feature>
<protein>
    <recommendedName>
        <fullName evidence="5">Nickel/cobalt efflux system</fullName>
    </recommendedName>
</protein>
<dbReference type="EMBL" id="JABMIG020000122">
    <property type="protein sequence ID" value="KAL3790802.1"/>
    <property type="molecule type" value="Genomic_DNA"/>
</dbReference>
<keyword evidence="2" id="KW-0472">Membrane</keyword>
<dbReference type="AlphaFoldDB" id="A0ABD3PSG7"/>
<comment type="caution">
    <text evidence="3">The sequence shown here is derived from an EMBL/GenBank/DDBJ whole genome shotgun (WGS) entry which is preliminary data.</text>
</comment>
<feature type="transmembrane region" description="Helical" evidence="2">
    <location>
        <begin position="291"/>
        <end position="310"/>
    </location>
</feature>
<dbReference type="PANTHER" id="PTHR33876:SF4">
    <property type="entry name" value="CHLOROPLAST PROTEIN FOR GROWTH AND FERTILITY 2"/>
    <property type="match status" value="1"/>
</dbReference>